<feature type="transmembrane region" description="Helical" evidence="9">
    <location>
        <begin position="174"/>
        <end position="194"/>
    </location>
</feature>
<dbReference type="InterPro" id="IPR003864">
    <property type="entry name" value="CSC1/OSCA1-like_7TM"/>
</dbReference>
<name>A0A383V9B1_TETOB</name>
<feature type="transmembrane region" description="Helical" evidence="9">
    <location>
        <begin position="1461"/>
        <end position="1480"/>
    </location>
</feature>
<feature type="transmembrane region" description="Helical" evidence="9">
    <location>
        <begin position="1234"/>
        <end position="1257"/>
    </location>
</feature>
<dbReference type="Pfam" id="PF00571">
    <property type="entry name" value="CBS"/>
    <property type="match status" value="2"/>
</dbReference>
<dbReference type="SUPFAM" id="SSF54631">
    <property type="entry name" value="CBS-domain pair"/>
    <property type="match status" value="1"/>
</dbReference>
<keyword evidence="12" id="KW-1185">Reference proteome</keyword>
<accession>A0A383V9B1</accession>
<feature type="compositionally biased region" description="Polar residues" evidence="8">
    <location>
        <begin position="358"/>
        <end position="379"/>
    </location>
</feature>
<dbReference type="GO" id="GO:0005886">
    <property type="term" value="C:plasma membrane"/>
    <property type="evidence" value="ECO:0007669"/>
    <property type="project" value="TreeGrafter"/>
</dbReference>
<comment type="subcellular location">
    <subcellularLocation>
        <location evidence="1">Membrane</location>
        <topology evidence="1">Multi-pass membrane protein</topology>
    </subcellularLocation>
</comment>
<dbReference type="Pfam" id="PF13967">
    <property type="entry name" value="RSN1_TM"/>
    <property type="match status" value="1"/>
</dbReference>
<evidence type="ECO:0000259" key="10">
    <source>
        <dbReference type="PROSITE" id="PS51371"/>
    </source>
</evidence>
<feature type="compositionally biased region" description="Low complexity" evidence="8">
    <location>
        <begin position="829"/>
        <end position="853"/>
    </location>
</feature>
<feature type="transmembrane region" description="Helical" evidence="9">
    <location>
        <begin position="1492"/>
        <end position="1514"/>
    </location>
</feature>
<keyword evidence="6 9" id="KW-0472">Membrane</keyword>
<evidence type="ECO:0000256" key="7">
    <source>
        <dbReference type="PROSITE-ProRule" id="PRU00703"/>
    </source>
</evidence>
<feature type="transmembrane region" description="Helical" evidence="9">
    <location>
        <begin position="39"/>
        <end position="60"/>
    </location>
</feature>
<feature type="region of interest" description="Disordered" evidence="8">
    <location>
        <begin position="358"/>
        <end position="405"/>
    </location>
</feature>
<dbReference type="PANTHER" id="PTHR13018:SF5">
    <property type="entry name" value="RE44586P"/>
    <property type="match status" value="1"/>
</dbReference>
<dbReference type="Proteomes" id="UP000256970">
    <property type="component" value="Unassembled WGS sequence"/>
</dbReference>
<keyword evidence="5 9" id="KW-1133">Transmembrane helix</keyword>
<keyword evidence="4 9" id="KW-0812">Transmembrane</keyword>
<feature type="transmembrane region" description="Helical" evidence="9">
    <location>
        <begin position="1437"/>
        <end position="1455"/>
    </location>
</feature>
<dbReference type="PANTHER" id="PTHR13018">
    <property type="entry name" value="PROBABLE MEMBRANE PROTEIN DUF221-RELATED"/>
    <property type="match status" value="1"/>
</dbReference>
<reference evidence="11 12" key="1">
    <citation type="submission" date="2016-10" db="EMBL/GenBank/DDBJ databases">
        <authorList>
            <person name="Cai Z."/>
        </authorList>
    </citation>
    <scope>NUCLEOTIDE SEQUENCE [LARGE SCALE GENOMIC DNA]</scope>
</reference>
<dbReference type="CDD" id="cd04586">
    <property type="entry name" value="CBS_pair_BON_assoc"/>
    <property type="match status" value="1"/>
</dbReference>
<keyword evidence="3" id="KW-0813">Transport</keyword>
<feature type="compositionally biased region" description="Low complexity" evidence="8">
    <location>
        <begin position="307"/>
        <end position="316"/>
    </location>
</feature>
<keyword evidence="7" id="KW-0129">CBS domain</keyword>
<evidence type="ECO:0000256" key="2">
    <source>
        <dbReference type="ARBA" id="ARBA00007779"/>
    </source>
</evidence>
<feature type="transmembrane region" description="Helical" evidence="9">
    <location>
        <begin position="1277"/>
        <end position="1299"/>
    </location>
</feature>
<dbReference type="InterPro" id="IPR032880">
    <property type="entry name" value="CSC1/OSCA1-like_N"/>
</dbReference>
<feature type="transmembrane region" description="Helical" evidence="9">
    <location>
        <begin position="1397"/>
        <end position="1416"/>
    </location>
</feature>
<feature type="region of interest" description="Disordered" evidence="8">
    <location>
        <begin position="829"/>
        <end position="874"/>
    </location>
</feature>
<feature type="compositionally biased region" description="Acidic residues" evidence="8">
    <location>
        <begin position="745"/>
        <end position="759"/>
    </location>
</feature>
<evidence type="ECO:0000256" key="6">
    <source>
        <dbReference type="ARBA" id="ARBA00023136"/>
    </source>
</evidence>
<evidence type="ECO:0000256" key="1">
    <source>
        <dbReference type="ARBA" id="ARBA00004141"/>
    </source>
</evidence>
<gene>
    <name evidence="11" type="ORF">BQ4739_LOCUS1862</name>
</gene>
<dbReference type="GO" id="GO:0005227">
    <property type="term" value="F:calcium-activated cation channel activity"/>
    <property type="evidence" value="ECO:0007669"/>
    <property type="project" value="InterPro"/>
</dbReference>
<dbReference type="SMART" id="SM00116">
    <property type="entry name" value="CBS"/>
    <property type="match status" value="2"/>
</dbReference>
<evidence type="ECO:0000256" key="8">
    <source>
        <dbReference type="SAM" id="MobiDB-lite"/>
    </source>
</evidence>
<feature type="region of interest" description="Disordered" evidence="8">
    <location>
        <begin position="485"/>
        <end position="513"/>
    </location>
</feature>
<evidence type="ECO:0000313" key="11">
    <source>
        <dbReference type="EMBL" id="SZX61362.1"/>
    </source>
</evidence>
<evidence type="ECO:0000256" key="3">
    <source>
        <dbReference type="ARBA" id="ARBA00022448"/>
    </source>
</evidence>
<evidence type="ECO:0000256" key="9">
    <source>
        <dbReference type="SAM" id="Phobius"/>
    </source>
</evidence>
<proteinExistence type="inferred from homology"/>
<evidence type="ECO:0000313" key="12">
    <source>
        <dbReference type="Proteomes" id="UP000256970"/>
    </source>
</evidence>
<comment type="similarity">
    <text evidence="2">Belongs to the CSC1 (TC 1.A.17) family.</text>
</comment>
<protein>
    <recommendedName>
        <fullName evidence="10">CBS domain-containing protein</fullName>
    </recommendedName>
</protein>
<feature type="region of interest" description="Disordered" evidence="8">
    <location>
        <begin position="302"/>
        <end position="336"/>
    </location>
</feature>
<feature type="region of interest" description="Disordered" evidence="8">
    <location>
        <begin position="525"/>
        <end position="555"/>
    </location>
</feature>
<dbReference type="PROSITE" id="PS51371">
    <property type="entry name" value="CBS"/>
    <property type="match status" value="2"/>
</dbReference>
<feature type="region of interest" description="Disordered" evidence="8">
    <location>
        <begin position="967"/>
        <end position="1041"/>
    </location>
</feature>
<evidence type="ECO:0000256" key="5">
    <source>
        <dbReference type="ARBA" id="ARBA00022989"/>
    </source>
</evidence>
<dbReference type="Pfam" id="PF02714">
    <property type="entry name" value="RSN1_7TM"/>
    <property type="match status" value="1"/>
</dbReference>
<dbReference type="Gene3D" id="3.10.580.10">
    <property type="entry name" value="CBS-domain"/>
    <property type="match status" value="1"/>
</dbReference>
<feature type="compositionally biased region" description="Polar residues" evidence="8">
    <location>
        <begin position="388"/>
        <end position="397"/>
    </location>
</feature>
<feature type="domain" description="CBS" evidence="10">
    <location>
        <begin position="1662"/>
        <end position="1719"/>
    </location>
</feature>
<organism evidence="11 12">
    <name type="scientific">Tetradesmus obliquus</name>
    <name type="common">Green alga</name>
    <name type="synonym">Acutodesmus obliquus</name>
    <dbReference type="NCBI Taxonomy" id="3088"/>
    <lineage>
        <taxon>Eukaryota</taxon>
        <taxon>Viridiplantae</taxon>
        <taxon>Chlorophyta</taxon>
        <taxon>core chlorophytes</taxon>
        <taxon>Chlorophyceae</taxon>
        <taxon>CS clade</taxon>
        <taxon>Sphaeropleales</taxon>
        <taxon>Scenedesmaceae</taxon>
        <taxon>Tetradesmus</taxon>
    </lineage>
</organism>
<feature type="domain" description="CBS" evidence="10">
    <location>
        <begin position="1758"/>
        <end position="1817"/>
    </location>
</feature>
<sequence>MNELVGGNSTGGAGVQCSSGTWDKVDLGCINTYKVDSQIFATMITSGVAGVLCLAAFCFLQTFISVYRGRLLSPQVVIKPPVYTGNGIAKYFYWAWATVSMKEKELLATAGMDALMFERLIVFGLQLMAPLTVVSCSALIPIHASSKYLSRSVQQFQRSNLMGLTMSNMQPGSHVLWVHFGLVWLYCLYAMWLLDRHYQWYVLLRQQYMTRGDSISTWLGHTPQQRCTGLKHGSVTADNSPTRQLLLNPNWGFARCRPSDSGPAVAGNDAAAAPAAVAGGTAAAAAAAGSPASAVNGVLPQHSVKHQQQQQRQADQSASTPFASEPALQEQQHGRATELAVLSSAAAAGAPESLQEQCAVSTATASPAESRLTSRQSSARALLPSGGMQRSSSQHMHSTAAGPGSASVEMTAVIGDGGKPPAHRAAAAAAAVPWGFGLFSSRSRRTTEEAQPAAAAAAAADKVAAGCHKPARRSRPGHADVTFATYEQPKDDDAVPAAASSARSTRDSIGSGSFLRRWNSRGWQRLGRQGSDSATGSAEQQAHLQREWQQQQLQRRQQAAAEAAAAAAAAEKLGADVDWWAFKTGDPLLDRHVVHVDVAGDLAWAGAAGEDCKRLQRWWELAPPDAADSSDPVALAAAAAAALAETAPAANISSSSSSSAQQGAGVAVALSELHCGTRRTRSTADLEQLSNITAVPGTSLLFDRRSLRARKPSVRFRNTVHVQDAHGSILPLHVSNYAVLVTDVPGEDEEAEEEEDEEEVSRRQRPSILMRMLQAAVWSWPCLLRQADLTDLGWASSWNRQSFRTLHSNQHGGSSKSMLFSDSMRQLIQQHQQQEAAEQQQQQQGASWQPAEQLHMPGRQQQQQQQQQAAGRGSPLHLNRQAKISNRQRLVEQTFKQLFKDDLHAVIPIRNFQAVDELLRQWNVDLQAYIQGRALLQLRLERAARSAAAAASAAGGGGCCISTSTRSSSASGDLHIQRQQQEQQRSSTADLEAGRLPRAALASSNSGSSIPQRPPAAAQALRVRTSSVSEGGSSCEPRSAASLTAAGGSNAVAADTPASAAADIAAGEPCCRTPRLAPLKPRPVLPDEISKGLKPRLVLKDEEEGSTAMGRCCAGLAGALFGGPGAEEEEGAARDDVGCVAERLEVQRQALVDLEASILEAQKEVLSGPDTGSFIVLFKTPAAATLAARSSVFPQSSNSLEAFKVQPAPSPEDMLWQTLWETPPVRLDESLRCLFWYALLYLVPTGIFTAALNSISYGLCNSSATGPSMAWFCHTKFLQFLFTIILPMVLLMLWQNAVIPANLYKLELRRGAAVSLSGMEANILLIYVGWELVNLFLGGVLSASLVSQIKMLADNPDQWALLLGAAFPNSSNFFLNYVIARAFMMNLFRLIMPHGGMWRWIGQMLFTGFASFKHASTERYRSFIIYPASIRYGREPGLILLVLLMGVAYSVAAPLMTPFVLAYMATAYLVWRYQMIYVCVRAYESGGRMWPIYYGIILWILGLFVVFTSCIFIFKGANVQGVLLLPLLPLQYMSARWCRYTYSSRVEHPPLWLAHEAPRTEIDPLVYTPTCLQPHAQGWYFEMGKAWVRTGSCSAVFADRSRTQVLTVSRGQCRGPRTASSPAQRSLNAACNVSRQQQRRTVAHAADASSTATQEVSVEEVMNPHPVILQDSMPIKDAVHKMLDANVSGAPVVDGQGRLVGVLTEADVIWKGAGAPEDHYIIPPVFIGFADAYVYLRDNKRFDEEVHKILARTVAEAMSGKDKVISVAPSTAMSEAAHLMLHHDVNLLPVVEAGSKVVGIVTRHDILRGIYASKSPLL</sequence>
<dbReference type="InterPro" id="IPR046342">
    <property type="entry name" value="CBS_dom_sf"/>
</dbReference>
<feature type="compositionally biased region" description="Low complexity" evidence="8">
    <location>
        <begin position="539"/>
        <end position="555"/>
    </location>
</feature>
<dbReference type="InterPro" id="IPR000644">
    <property type="entry name" value="CBS_dom"/>
</dbReference>
<feature type="compositionally biased region" description="Low complexity" evidence="8">
    <location>
        <begin position="967"/>
        <end position="985"/>
    </location>
</feature>
<evidence type="ECO:0000256" key="4">
    <source>
        <dbReference type="ARBA" id="ARBA00022692"/>
    </source>
</evidence>
<dbReference type="InterPro" id="IPR045122">
    <property type="entry name" value="Csc1-like"/>
</dbReference>
<feature type="region of interest" description="Disordered" evidence="8">
    <location>
        <begin position="745"/>
        <end position="764"/>
    </location>
</feature>
<dbReference type="EMBL" id="FNXT01000138">
    <property type="protein sequence ID" value="SZX61362.1"/>
    <property type="molecule type" value="Genomic_DNA"/>
</dbReference>